<name>A0A9W4WZ10_9GLOM</name>
<protein>
    <submittedName>
        <fullName evidence="2">16332_t:CDS:1</fullName>
    </submittedName>
</protein>
<proteinExistence type="predicted"/>
<evidence type="ECO:0000256" key="1">
    <source>
        <dbReference type="SAM" id="MobiDB-lite"/>
    </source>
</evidence>
<dbReference type="OrthoDB" id="298939at2759"/>
<comment type="caution">
    <text evidence="2">The sequence shown here is derived from an EMBL/GenBank/DDBJ whole genome shotgun (WGS) entry which is preliminary data.</text>
</comment>
<feature type="compositionally biased region" description="Pro residues" evidence="1">
    <location>
        <begin position="1"/>
        <end position="10"/>
    </location>
</feature>
<evidence type="ECO:0000313" key="3">
    <source>
        <dbReference type="Proteomes" id="UP001153678"/>
    </source>
</evidence>
<feature type="region of interest" description="Disordered" evidence="1">
    <location>
        <begin position="1"/>
        <end position="20"/>
    </location>
</feature>
<evidence type="ECO:0000313" key="2">
    <source>
        <dbReference type="EMBL" id="CAI2196062.1"/>
    </source>
</evidence>
<feature type="non-terminal residue" evidence="2">
    <location>
        <position position="1"/>
    </location>
</feature>
<organism evidence="2 3">
    <name type="scientific">Funneliformis geosporum</name>
    <dbReference type="NCBI Taxonomy" id="1117311"/>
    <lineage>
        <taxon>Eukaryota</taxon>
        <taxon>Fungi</taxon>
        <taxon>Fungi incertae sedis</taxon>
        <taxon>Mucoromycota</taxon>
        <taxon>Glomeromycotina</taxon>
        <taxon>Glomeromycetes</taxon>
        <taxon>Glomerales</taxon>
        <taxon>Glomeraceae</taxon>
        <taxon>Funneliformis</taxon>
    </lineage>
</organism>
<accession>A0A9W4WZ10</accession>
<sequence length="109" mass="12579">FQNENLPPPNAVHGPKENDYWTTQREKERPLFRLLLEFLLMHQFLLSSETWHNNNKDTLLKSNEALVVEAWGGQNPTNKQPVDVVYRKQLRMGGSGTVTFENCTPKNGK</sequence>
<dbReference type="Proteomes" id="UP001153678">
    <property type="component" value="Unassembled WGS sequence"/>
</dbReference>
<keyword evidence="3" id="KW-1185">Reference proteome</keyword>
<reference evidence="2" key="1">
    <citation type="submission" date="2022-08" db="EMBL/GenBank/DDBJ databases">
        <authorList>
            <person name="Kallberg Y."/>
            <person name="Tangrot J."/>
            <person name="Rosling A."/>
        </authorList>
    </citation>
    <scope>NUCLEOTIDE SEQUENCE</scope>
    <source>
        <strain evidence="2">Wild A</strain>
    </source>
</reference>
<dbReference type="AlphaFoldDB" id="A0A9W4WZ10"/>
<gene>
    <name evidence="2" type="ORF">FWILDA_LOCUS17389</name>
</gene>
<dbReference type="EMBL" id="CAMKVN010013587">
    <property type="protein sequence ID" value="CAI2196062.1"/>
    <property type="molecule type" value="Genomic_DNA"/>
</dbReference>